<evidence type="ECO:0000256" key="5">
    <source>
        <dbReference type="ARBA" id="ARBA00023157"/>
    </source>
</evidence>
<feature type="non-terminal residue" evidence="13">
    <location>
        <position position="1"/>
    </location>
</feature>
<dbReference type="AlphaFoldDB" id="A0A7L3BAL2"/>
<dbReference type="InterPro" id="IPR036772">
    <property type="entry name" value="SRCR-like_dom_sf"/>
</dbReference>
<accession>A0A7L3BAL2</accession>
<organism evidence="13 14">
    <name type="scientific">Syrrhaptes paradoxus</name>
    <name type="common">Pallas's sandgrouse</name>
    <dbReference type="NCBI Taxonomy" id="302527"/>
    <lineage>
        <taxon>Eukaryota</taxon>
        <taxon>Metazoa</taxon>
        <taxon>Chordata</taxon>
        <taxon>Craniata</taxon>
        <taxon>Vertebrata</taxon>
        <taxon>Euteleostomi</taxon>
        <taxon>Archelosauria</taxon>
        <taxon>Archosauria</taxon>
        <taxon>Dinosauria</taxon>
        <taxon>Saurischia</taxon>
        <taxon>Theropoda</taxon>
        <taxon>Coelurosauria</taxon>
        <taxon>Aves</taxon>
        <taxon>Neognathae</taxon>
        <taxon>Neoaves</taxon>
        <taxon>Columbimorphae</taxon>
        <taxon>Pterocliformes</taxon>
        <taxon>Pteroclidae</taxon>
        <taxon>Syrrhaptes</taxon>
    </lineage>
</organism>
<evidence type="ECO:0000256" key="10">
    <source>
        <dbReference type="ARBA" id="ARBA00069168"/>
    </source>
</evidence>
<comment type="caution">
    <text evidence="13">The sequence shown here is derived from an EMBL/GenBank/DDBJ whole genome shotgun (WGS) entry which is preliminary data.</text>
</comment>
<keyword evidence="2" id="KW-0964">Secreted</keyword>
<dbReference type="SMART" id="SM00202">
    <property type="entry name" value="SR"/>
    <property type="match status" value="4"/>
</dbReference>
<evidence type="ECO:0000256" key="11">
    <source>
        <dbReference type="PROSITE-ProRule" id="PRU00196"/>
    </source>
</evidence>
<dbReference type="PROSITE" id="PS00420">
    <property type="entry name" value="SRCR_1"/>
    <property type="match status" value="2"/>
</dbReference>
<dbReference type="PANTHER" id="PTHR48071">
    <property type="entry name" value="SRCR DOMAIN-CONTAINING PROTEIN"/>
    <property type="match status" value="1"/>
</dbReference>
<dbReference type="EMBL" id="VZTO01021165">
    <property type="protein sequence ID" value="NXT27100.1"/>
    <property type="molecule type" value="Genomic_DNA"/>
</dbReference>
<evidence type="ECO:0000259" key="12">
    <source>
        <dbReference type="PROSITE" id="PS50287"/>
    </source>
</evidence>
<feature type="disulfide bond" evidence="11">
    <location>
        <begin position="112"/>
        <end position="122"/>
    </location>
</feature>
<feature type="domain" description="SRCR" evidence="12">
    <location>
        <begin position="43"/>
        <end position="143"/>
    </location>
</feature>
<feature type="disulfide bond" evidence="11">
    <location>
        <begin position="302"/>
        <end position="363"/>
    </location>
</feature>
<dbReference type="Proteomes" id="UP000536260">
    <property type="component" value="Unassembled WGS sequence"/>
</dbReference>
<feature type="disulfide bond" evidence="11">
    <location>
        <begin position="189"/>
        <end position="250"/>
    </location>
</feature>
<feature type="disulfide bond" evidence="11">
    <location>
        <begin position="2"/>
        <end position="12"/>
    </location>
</feature>
<keyword evidence="4" id="KW-0677">Repeat</keyword>
<keyword evidence="3" id="KW-0732">Signal</keyword>
<evidence type="ECO:0000256" key="1">
    <source>
        <dbReference type="ARBA" id="ARBA00004613"/>
    </source>
</evidence>
<feature type="disulfide bond" evidence="11">
    <location>
        <begin position="289"/>
        <end position="353"/>
    </location>
</feature>
<comment type="subunit">
    <text evidence="9">Interacts with LGALS1 and laminin.</text>
</comment>
<dbReference type="PROSITE" id="PS50287">
    <property type="entry name" value="SRCR_2"/>
    <property type="match status" value="5"/>
</dbReference>
<dbReference type="FunFam" id="3.10.250.10:FF:000002">
    <property type="entry name" value="Scavenger receptor cysteine-rich type 1 protein M130"/>
    <property type="match status" value="1"/>
</dbReference>
<keyword evidence="7" id="KW-0325">Glycoprotein</keyword>
<evidence type="ECO:0000256" key="8">
    <source>
        <dbReference type="ARBA" id="ARBA00058074"/>
    </source>
</evidence>
<dbReference type="FunFam" id="3.10.250.10:FF:000007">
    <property type="entry name" value="Soluble scavenger receptor cysteine-rich domain-containing protein SSC5D"/>
    <property type="match status" value="2"/>
</dbReference>
<dbReference type="Pfam" id="PF00530">
    <property type="entry name" value="SRCR"/>
    <property type="match status" value="4"/>
</dbReference>
<dbReference type="FunFam" id="3.10.250.10:FF:000006">
    <property type="entry name" value="neurotrypsin isoform X2"/>
    <property type="match status" value="1"/>
</dbReference>
<feature type="disulfide bond" evidence="11">
    <location>
        <begin position="399"/>
        <end position="463"/>
    </location>
</feature>
<dbReference type="GO" id="GO:0004252">
    <property type="term" value="F:serine-type endopeptidase activity"/>
    <property type="evidence" value="ECO:0007669"/>
    <property type="project" value="TreeGrafter"/>
</dbReference>
<dbReference type="SUPFAM" id="SSF56487">
    <property type="entry name" value="SRCR-like"/>
    <property type="match status" value="5"/>
</dbReference>
<comment type="function">
    <text evidence="8">Binds to extracellular matrix proteins. Binds to pathogen-associated molecular patterns (PAMPs) present on the cell walls of Gram-positive and Gram-negative bacteria and fungi, behaving as a pattern recognition receptor (PRR). Induces bacterial and fungal aggregation and subsequent inhibition of PAMP-induced cytokine release. Does not possess intrinsic bactericidal activity. May play a role in the innate defense and homeostasis of certain epithelial surfaces.</text>
</comment>
<evidence type="ECO:0000313" key="13">
    <source>
        <dbReference type="EMBL" id="NXT27100.1"/>
    </source>
</evidence>
<feature type="disulfide bond" evidence="11">
    <location>
        <begin position="220"/>
        <end position="230"/>
    </location>
</feature>
<evidence type="ECO:0000256" key="7">
    <source>
        <dbReference type="ARBA" id="ARBA00023180"/>
    </source>
</evidence>
<feature type="domain" description="SRCR" evidence="12">
    <location>
        <begin position="151"/>
        <end position="251"/>
    </location>
</feature>
<proteinExistence type="predicted"/>
<evidence type="ECO:0000256" key="2">
    <source>
        <dbReference type="ARBA" id="ARBA00022525"/>
    </source>
</evidence>
<dbReference type="InterPro" id="IPR001190">
    <property type="entry name" value="SRCR"/>
</dbReference>
<evidence type="ECO:0000256" key="6">
    <source>
        <dbReference type="ARBA" id="ARBA00023170"/>
    </source>
</evidence>
<comment type="subcellular location">
    <subcellularLocation>
        <location evidence="1">Secreted</location>
    </subcellularLocation>
</comment>
<keyword evidence="6" id="KW-0675">Receptor</keyword>
<keyword evidence="5 11" id="KW-1015">Disulfide bond</keyword>
<name>A0A7L3BAL2_9AVES</name>
<gene>
    <name evidence="13" type="primary">Dmbt1_1</name>
    <name evidence="13" type="ORF">SYRPAR_R00010</name>
</gene>
<feature type="domain" description="SRCR" evidence="12">
    <location>
        <begin position="264"/>
        <end position="364"/>
    </location>
</feature>
<feature type="disulfide bond" evidence="11">
    <location>
        <begin position="443"/>
        <end position="453"/>
    </location>
</feature>
<dbReference type="GO" id="GO:0031638">
    <property type="term" value="P:zymogen activation"/>
    <property type="evidence" value="ECO:0007669"/>
    <property type="project" value="TreeGrafter"/>
</dbReference>
<protein>
    <recommendedName>
        <fullName evidence="10">Soluble scavenger receptor cysteine-rich domain-containing protein SSC5D</fullName>
    </recommendedName>
</protein>
<evidence type="ECO:0000256" key="4">
    <source>
        <dbReference type="ARBA" id="ARBA00022737"/>
    </source>
</evidence>
<feature type="disulfide bond" evidence="11">
    <location>
        <begin position="412"/>
        <end position="473"/>
    </location>
</feature>
<dbReference type="GO" id="GO:0005615">
    <property type="term" value="C:extracellular space"/>
    <property type="evidence" value="ECO:0007669"/>
    <property type="project" value="TreeGrafter"/>
</dbReference>
<feature type="domain" description="SRCR" evidence="12">
    <location>
        <begin position="374"/>
        <end position="474"/>
    </location>
</feature>
<dbReference type="GO" id="GO:0005886">
    <property type="term" value="C:plasma membrane"/>
    <property type="evidence" value="ECO:0007669"/>
    <property type="project" value="TreeGrafter"/>
</dbReference>
<dbReference type="PRINTS" id="PR00258">
    <property type="entry name" value="SPERACTRCPTR"/>
</dbReference>
<comment type="caution">
    <text evidence="11">Lacks conserved residue(s) required for the propagation of feature annotation.</text>
</comment>
<feature type="disulfide bond" evidence="11">
    <location>
        <begin position="68"/>
        <end position="132"/>
    </location>
</feature>
<sequence>NCTGEERNLSECPARPLGEHNCHHVEDASVECSESSVTALGTLQLLNGPNRCAGRVEILHDHMWGTVCDDGWDLADATVVCRQLGCGKALAVTSGDRFGRGHDPIWLDEVNCTGTEETLFDCRASAWGHNNCYHGEDAGVICSGNSSRFDVRLVNYGSRCAGRVEIFLKKQWGTVCDDNWDLLDAEVVCRQLDCGRALSAPGGAQFGRGDGVIWLDETNCTGTENSLSDCRARPWGVNNCYHGEDAGVVCSGDRHSIIPEPAPVRLANGSHRCAGRVEVLHREEWGTVCDRGWDEQDAKVVCQQLGCGMALSLSDGLDFGVGPLRVWLDNVSCQGTETTLTKCRASPWGESSCGHGKRASVVCSGSAVSSFAPVRLVDGPGRCAGRVEVFHDEKWGTVCDDSWDFADAKVVCQQLECGAVVSAPRRAHFGQGEGPIWLDDVRCAGTEAALSECRTKGWGVHGCEHGEDAGVVCSGNP</sequence>
<feature type="disulfide bond" evidence="11">
    <location>
        <begin position="176"/>
        <end position="240"/>
    </location>
</feature>
<dbReference type="PANTHER" id="PTHR48071:SF15">
    <property type="entry name" value="SRCR DOMAIN-CONTAINING PROTEIN"/>
    <property type="match status" value="1"/>
</dbReference>
<keyword evidence="14" id="KW-1185">Reference proteome</keyword>
<feature type="domain" description="SRCR" evidence="12">
    <location>
        <begin position="1"/>
        <end position="33"/>
    </location>
</feature>
<reference evidence="13 14" key="1">
    <citation type="submission" date="2019-09" db="EMBL/GenBank/DDBJ databases">
        <title>Bird 10,000 Genomes (B10K) Project - Family phase.</title>
        <authorList>
            <person name="Zhang G."/>
        </authorList>
    </citation>
    <scope>NUCLEOTIDE SEQUENCE [LARGE SCALE GENOMIC DNA]</scope>
    <source>
        <strain evidence="13">B10K-DU-003-42</strain>
        <tissue evidence="13">Mixed tissue sample</tissue>
    </source>
</reference>
<evidence type="ECO:0000256" key="3">
    <source>
        <dbReference type="ARBA" id="ARBA00022729"/>
    </source>
</evidence>
<feature type="non-terminal residue" evidence="13">
    <location>
        <position position="477"/>
    </location>
</feature>
<feature type="disulfide bond" evidence="11">
    <location>
        <begin position="333"/>
        <end position="343"/>
    </location>
</feature>
<evidence type="ECO:0000313" key="14">
    <source>
        <dbReference type="Proteomes" id="UP000536260"/>
    </source>
</evidence>
<dbReference type="Gene3D" id="3.10.250.10">
    <property type="entry name" value="SRCR-like domain"/>
    <property type="match status" value="5"/>
</dbReference>
<evidence type="ECO:0000256" key="9">
    <source>
        <dbReference type="ARBA" id="ARBA00064153"/>
    </source>
</evidence>
<feature type="disulfide bond" evidence="11">
    <location>
        <begin position="81"/>
        <end position="142"/>
    </location>
</feature>